<keyword evidence="8" id="KW-0539">Nucleus</keyword>
<gene>
    <name evidence="9" type="ORF">CSSPJE1EN2_LOCUS21819</name>
</gene>
<accession>A0ABP1BVG2</accession>
<proteinExistence type="inferred from homology"/>
<keyword evidence="6" id="KW-0779">Telomere</keyword>
<name>A0ABP1BVG2_9BRYO</name>
<keyword evidence="7" id="KW-0238">DNA-binding</keyword>
<dbReference type="InterPro" id="IPR028262">
    <property type="entry name" value="CTC1_plant"/>
</dbReference>
<protein>
    <recommendedName>
        <fullName evidence="4">CST complex subunit CTC1</fullName>
    </recommendedName>
</protein>
<evidence type="ECO:0000313" key="9">
    <source>
        <dbReference type="EMBL" id="CAK9880404.1"/>
    </source>
</evidence>
<organism evidence="9 10">
    <name type="scientific">Sphagnum jensenii</name>
    <dbReference type="NCBI Taxonomy" id="128206"/>
    <lineage>
        <taxon>Eukaryota</taxon>
        <taxon>Viridiplantae</taxon>
        <taxon>Streptophyta</taxon>
        <taxon>Embryophyta</taxon>
        <taxon>Bryophyta</taxon>
        <taxon>Sphagnophytina</taxon>
        <taxon>Sphagnopsida</taxon>
        <taxon>Sphagnales</taxon>
        <taxon>Sphagnaceae</taxon>
        <taxon>Sphagnum</taxon>
    </lineage>
</organism>
<keyword evidence="10" id="KW-1185">Reference proteome</keyword>
<reference evidence="9" key="1">
    <citation type="submission" date="2024-03" db="EMBL/GenBank/DDBJ databases">
        <authorList>
            <consortium name="ELIXIR-Norway"/>
            <consortium name="Elixir Norway"/>
        </authorList>
    </citation>
    <scope>NUCLEOTIDE SEQUENCE</scope>
</reference>
<dbReference type="Pfam" id="PF15491">
    <property type="entry name" value="CTC1_2"/>
    <property type="match status" value="1"/>
</dbReference>
<dbReference type="InterPro" id="IPR042617">
    <property type="entry name" value="CTC1-like"/>
</dbReference>
<evidence type="ECO:0000256" key="3">
    <source>
        <dbReference type="ARBA" id="ARBA00006332"/>
    </source>
</evidence>
<evidence type="ECO:0000313" key="10">
    <source>
        <dbReference type="Proteomes" id="UP001497522"/>
    </source>
</evidence>
<dbReference type="EMBL" id="OZ023708">
    <property type="protein sequence ID" value="CAK9880404.1"/>
    <property type="molecule type" value="Genomic_DNA"/>
</dbReference>
<evidence type="ECO:0000256" key="6">
    <source>
        <dbReference type="ARBA" id="ARBA00022895"/>
    </source>
</evidence>
<sequence>MEGFVSYPEHILNMRDSEFWIHAVVKCSSVVEAAAADGSKQLLSSSGNTNASRKYLGKGKIVHGVSCSGEDYKSSLSAGGCLEIHNLKLLAGSSALSLKLILVGTEKNEHFLFVATKHSLVSQLSPSGRVPMDCGGKEPYFRAREMDPTPSGVTRATIHKELVSDSKEGARIGSYVGIVTDIPMPGQLVELNKQAWLLLTHYNVSQLHRLHVGAMGIASYCEPKVQVSRSVHSGAADWIKEALVHASGRAELDGIIDQLIDPDLGLYEPD</sequence>
<comment type="similarity">
    <text evidence="3">Belongs to the CTC1 family.</text>
</comment>
<dbReference type="PANTHER" id="PTHR14865">
    <property type="entry name" value="CST COMPLEX SUBUNIT CTC1"/>
    <property type="match status" value="1"/>
</dbReference>
<dbReference type="PANTHER" id="PTHR14865:SF2">
    <property type="entry name" value="CST COMPLEX SUBUNIT CTC1"/>
    <property type="match status" value="1"/>
</dbReference>
<keyword evidence="5" id="KW-0158">Chromosome</keyword>
<evidence type="ECO:0000256" key="2">
    <source>
        <dbReference type="ARBA" id="ARBA00004574"/>
    </source>
</evidence>
<evidence type="ECO:0000256" key="8">
    <source>
        <dbReference type="ARBA" id="ARBA00023242"/>
    </source>
</evidence>
<evidence type="ECO:0000256" key="4">
    <source>
        <dbReference type="ARBA" id="ARBA00016175"/>
    </source>
</evidence>
<comment type="subcellular location">
    <subcellularLocation>
        <location evidence="2">Chromosome</location>
        <location evidence="2">Telomere</location>
    </subcellularLocation>
    <subcellularLocation>
        <location evidence="1">Nucleus</location>
    </subcellularLocation>
</comment>
<dbReference type="Proteomes" id="UP001497522">
    <property type="component" value="Chromosome 7"/>
</dbReference>
<evidence type="ECO:0000256" key="5">
    <source>
        <dbReference type="ARBA" id="ARBA00022454"/>
    </source>
</evidence>
<evidence type="ECO:0000256" key="7">
    <source>
        <dbReference type="ARBA" id="ARBA00023125"/>
    </source>
</evidence>
<evidence type="ECO:0000256" key="1">
    <source>
        <dbReference type="ARBA" id="ARBA00004123"/>
    </source>
</evidence>